<dbReference type="AlphaFoldDB" id="A0A7K3LQB3"/>
<proteinExistence type="inferred from homology"/>
<accession>A0A7K3LQB3</accession>
<dbReference type="CDD" id="cd00569">
    <property type="entry name" value="HTH_Hin_like"/>
    <property type="match status" value="1"/>
</dbReference>
<dbReference type="CDD" id="cd03768">
    <property type="entry name" value="SR_ResInv"/>
    <property type="match status" value="1"/>
</dbReference>
<dbReference type="RefSeq" id="WP_059036407.1">
    <property type="nucleotide sequence ID" value="NZ_JAADZU010000037.1"/>
</dbReference>
<organism evidence="7 8">
    <name type="scientific">Gordonia desulfuricans</name>
    <dbReference type="NCBI Taxonomy" id="89051"/>
    <lineage>
        <taxon>Bacteria</taxon>
        <taxon>Bacillati</taxon>
        <taxon>Actinomycetota</taxon>
        <taxon>Actinomycetes</taxon>
        <taxon>Mycobacteriales</taxon>
        <taxon>Gordoniaceae</taxon>
        <taxon>Gordonia</taxon>
    </lineage>
</organism>
<evidence type="ECO:0000256" key="4">
    <source>
        <dbReference type="ARBA" id="ARBA00023172"/>
    </source>
</evidence>
<dbReference type="Pfam" id="PF00239">
    <property type="entry name" value="Resolvase"/>
    <property type="match status" value="1"/>
</dbReference>
<keyword evidence="8" id="KW-1185">Reference proteome</keyword>
<dbReference type="PROSITE" id="PS51736">
    <property type="entry name" value="RECOMBINASES_3"/>
    <property type="match status" value="1"/>
</dbReference>
<evidence type="ECO:0000256" key="5">
    <source>
        <dbReference type="SAM" id="MobiDB-lite"/>
    </source>
</evidence>
<dbReference type="Gene3D" id="1.10.10.60">
    <property type="entry name" value="Homeodomain-like"/>
    <property type="match status" value="1"/>
</dbReference>
<dbReference type="InterPro" id="IPR006120">
    <property type="entry name" value="Resolvase_HTH_dom"/>
</dbReference>
<evidence type="ECO:0000256" key="2">
    <source>
        <dbReference type="ARBA" id="ARBA00022908"/>
    </source>
</evidence>
<dbReference type="SUPFAM" id="SSF46689">
    <property type="entry name" value="Homeodomain-like"/>
    <property type="match status" value="1"/>
</dbReference>
<sequence length="194" mass="20812">MPSDASTATLLGYARARPRAGSLDEQIDLLTETGVAANRIYTDTTVLPEAERPGMTALLDYARRGDTVVVVGIDRLGRSTPEVMSTVRHLGERGLRLRSLRERIDTTEPAGHMIVGVLASLSELDDEQSPGRRVSTGGARRAGGTVGRPRALTPDQIAQAERMRANGEPVPRIAAALGVSRATLYRTLATKEAR</sequence>
<comment type="caution">
    <text evidence="7">The sequence shown here is derived from an EMBL/GenBank/DDBJ whole genome shotgun (WGS) entry which is preliminary data.</text>
</comment>
<comment type="similarity">
    <text evidence="1">Belongs to the site-specific recombinase resolvase family.</text>
</comment>
<protein>
    <submittedName>
        <fullName evidence="7">Recombinase family protein</fullName>
    </submittedName>
</protein>
<dbReference type="Pfam" id="PF02796">
    <property type="entry name" value="HTH_7"/>
    <property type="match status" value="1"/>
</dbReference>
<feature type="region of interest" description="Disordered" evidence="5">
    <location>
        <begin position="126"/>
        <end position="152"/>
    </location>
</feature>
<dbReference type="PANTHER" id="PTHR30461">
    <property type="entry name" value="DNA-INVERTASE FROM LAMBDOID PROPHAGE"/>
    <property type="match status" value="1"/>
</dbReference>
<dbReference type="GO" id="GO:0015074">
    <property type="term" value="P:DNA integration"/>
    <property type="evidence" value="ECO:0007669"/>
    <property type="project" value="UniProtKB-KW"/>
</dbReference>
<evidence type="ECO:0000313" key="8">
    <source>
        <dbReference type="Proteomes" id="UP000466307"/>
    </source>
</evidence>
<dbReference type="InterPro" id="IPR050639">
    <property type="entry name" value="SSR_resolvase"/>
</dbReference>
<reference evidence="7 8" key="1">
    <citation type="submission" date="2020-01" db="EMBL/GenBank/DDBJ databases">
        <title>Investigation of new actinobacteria for the biodesulphurisation of diesel fuel.</title>
        <authorList>
            <person name="Athi Narayanan S.M."/>
        </authorList>
    </citation>
    <scope>NUCLEOTIDE SEQUENCE [LARGE SCALE GENOMIC DNA]</scope>
    <source>
        <strain evidence="7 8">213E</strain>
    </source>
</reference>
<evidence type="ECO:0000256" key="3">
    <source>
        <dbReference type="ARBA" id="ARBA00023125"/>
    </source>
</evidence>
<dbReference type="Proteomes" id="UP000466307">
    <property type="component" value="Unassembled WGS sequence"/>
</dbReference>
<dbReference type="GO" id="GO:0003677">
    <property type="term" value="F:DNA binding"/>
    <property type="evidence" value="ECO:0007669"/>
    <property type="project" value="UniProtKB-KW"/>
</dbReference>
<dbReference type="SMART" id="SM00857">
    <property type="entry name" value="Resolvase"/>
    <property type="match status" value="1"/>
</dbReference>
<dbReference type="PANTHER" id="PTHR30461:SF26">
    <property type="entry name" value="RESOLVASE HOMOLOG YNEB"/>
    <property type="match status" value="1"/>
</dbReference>
<name>A0A7K3LQB3_9ACTN</name>
<dbReference type="PROSITE" id="PS00398">
    <property type="entry name" value="RECOMBINASES_2"/>
    <property type="match status" value="1"/>
</dbReference>
<dbReference type="InterPro" id="IPR006118">
    <property type="entry name" value="Recombinase_CS"/>
</dbReference>
<keyword evidence="4" id="KW-0233">DNA recombination</keyword>
<dbReference type="SUPFAM" id="SSF53041">
    <property type="entry name" value="Resolvase-like"/>
    <property type="match status" value="1"/>
</dbReference>
<dbReference type="InterPro" id="IPR036162">
    <property type="entry name" value="Resolvase-like_N_sf"/>
</dbReference>
<dbReference type="InterPro" id="IPR009057">
    <property type="entry name" value="Homeodomain-like_sf"/>
</dbReference>
<keyword evidence="2" id="KW-0229">DNA integration</keyword>
<gene>
    <name evidence="7" type="ORF">GYA93_12720</name>
</gene>
<dbReference type="InterPro" id="IPR006119">
    <property type="entry name" value="Resolv_N"/>
</dbReference>
<feature type="domain" description="Resolvase/invertase-type recombinase catalytic" evidence="6">
    <location>
        <begin position="9"/>
        <end position="144"/>
    </location>
</feature>
<dbReference type="GO" id="GO:0000150">
    <property type="term" value="F:DNA strand exchange activity"/>
    <property type="evidence" value="ECO:0007669"/>
    <property type="project" value="InterPro"/>
</dbReference>
<evidence type="ECO:0000259" key="6">
    <source>
        <dbReference type="PROSITE" id="PS51736"/>
    </source>
</evidence>
<dbReference type="Gene3D" id="3.40.50.1390">
    <property type="entry name" value="Resolvase, N-terminal catalytic domain"/>
    <property type="match status" value="1"/>
</dbReference>
<evidence type="ECO:0000313" key="7">
    <source>
        <dbReference type="EMBL" id="NDK90435.1"/>
    </source>
</evidence>
<evidence type="ECO:0000256" key="1">
    <source>
        <dbReference type="ARBA" id="ARBA00009913"/>
    </source>
</evidence>
<keyword evidence="3" id="KW-0238">DNA-binding</keyword>
<dbReference type="EMBL" id="JAADZU010000037">
    <property type="protein sequence ID" value="NDK90435.1"/>
    <property type="molecule type" value="Genomic_DNA"/>
</dbReference>